<protein>
    <submittedName>
        <fullName evidence="4">KRAP_IP3R_bind domain-containing protein</fullName>
    </submittedName>
</protein>
<sequence length="650" mass="73044">MQPTWRDRKTMRANGTTNSLLKQAIVNRLKPSLTSENNQAPIKHSLTANLSSVLMKGNEREDVTISTVKEMDKLENMEGKKSGMIPASLKNEDQENFCARKMTQSSKIEEKERNCSAQSSSGYISDEIKATVSCGEEICYHEPSPREEVSHLLLSSNDYEKYLKLCRVNDHAAVEASQSMCEALDAKTKALSFNSKRKAKIGTKENSTVIELTKYSGHKEPISAQPNTEEMQSPANSPPRPVEEQPSLQSSKQITFTVPEVPIALALSNDDETQVSLGNKTMRSGRNRHDSTLNESLRSSFGSQKSVTFNDKVEMHEIERNRTSSSEEDITLMREGEASKSSFETHHHRMHLLQSPENEVQHEYLYDIDKEDDNISRIASALEQPLHSYLAQELEKSDDEESVEAHSPSFSLFLTKEQPRGELSAELQPLFDRVENDIGSVLLRKRTAASHSIGVQTTEFFNPISQQAVVRTPNKNENDSFDTFPRSASGYFEESSYQKGVQNSSLYIPKNTNTFTDAVSFVTTRKSRVNDAIQTSNYGDFLIDIAKRSGQLSRSQSFEKLLPQHIQTRATFLTSLPETARRDEIENQMKSEFLARFGAGRRAPVAEDDPCDPIHTVASLDSVFSTDSQESVVSEVSIRKESATHRHFNY</sequence>
<organism evidence="4">
    <name type="scientific">Angiostrongylus costaricensis</name>
    <name type="common">Nematode worm</name>
    <dbReference type="NCBI Taxonomy" id="334426"/>
    <lineage>
        <taxon>Eukaryota</taxon>
        <taxon>Metazoa</taxon>
        <taxon>Ecdysozoa</taxon>
        <taxon>Nematoda</taxon>
        <taxon>Chromadorea</taxon>
        <taxon>Rhabditida</taxon>
        <taxon>Rhabditina</taxon>
        <taxon>Rhabditomorpha</taxon>
        <taxon>Strongyloidea</taxon>
        <taxon>Metastrongylidae</taxon>
        <taxon>Angiostrongylus</taxon>
    </lineage>
</organism>
<evidence type="ECO:0000256" key="1">
    <source>
        <dbReference type="SAM" id="MobiDB-lite"/>
    </source>
</evidence>
<evidence type="ECO:0000313" key="2">
    <source>
        <dbReference type="EMBL" id="VDM60570.1"/>
    </source>
</evidence>
<feature type="compositionally biased region" description="Polar residues" evidence="1">
    <location>
        <begin position="224"/>
        <end position="235"/>
    </location>
</feature>
<feature type="region of interest" description="Disordered" evidence="1">
    <location>
        <begin position="336"/>
        <end position="356"/>
    </location>
</feature>
<feature type="region of interest" description="Disordered" evidence="1">
    <location>
        <begin position="216"/>
        <end position="251"/>
    </location>
</feature>
<evidence type="ECO:0000313" key="3">
    <source>
        <dbReference type="Proteomes" id="UP000267027"/>
    </source>
</evidence>
<dbReference type="EMBL" id="UYYA01004232">
    <property type="protein sequence ID" value="VDM60570.1"/>
    <property type="molecule type" value="Genomic_DNA"/>
</dbReference>
<dbReference type="Proteomes" id="UP000267027">
    <property type="component" value="Unassembled WGS sequence"/>
</dbReference>
<feature type="region of interest" description="Disordered" evidence="1">
    <location>
        <begin position="277"/>
        <end position="299"/>
    </location>
</feature>
<dbReference type="OrthoDB" id="5856197at2759"/>
<accession>A0A0R3PTA5</accession>
<keyword evidence="3" id="KW-1185">Reference proteome</keyword>
<dbReference type="STRING" id="334426.A0A0R3PTA5"/>
<proteinExistence type="predicted"/>
<reference evidence="4" key="1">
    <citation type="submission" date="2017-02" db="UniProtKB">
        <authorList>
            <consortium name="WormBaseParasite"/>
        </authorList>
    </citation>
    <scope>IDENTIFICATION</scope>
</reference>
<evidence type="ECO:0000313" key="4">
    <source>
        <dbReference type="WBParaSite" id="ACOC_0000898401-mRNA-1"/>
    </source>
</evidence>
<gene>
    <name evidence="2" type="ORF">ACOC_LOCUS8985</name>
</gene>
<dbReference type="WBParaSite" id="ACOC_0000898401-mRNA-1">
    <property type="protein sequence ID" value="ACOC_0000898401-mRNA-1"/>
    <property type="gene ID" value="ACOC_0000898401"/>
</dbReference>
<name>A0A0R3PTA5_ANGCS</name>
<dbReference type="AlphaFoldDB" id="A0A0R3PTA5"/>
<reference evidence="2 3" key="2">
    <citation type="submission" date="2018-11" db="EMBL/GenBank/DDBJ databases">
        <authorList>
            <consortium name="Pathogen Informatics"/>
        </authorList>
    </citation>
    <scope>NUCLEOTIDE SEQUENCE [LARGE SCALE GENOMIC DNA]</scope>
    <source>
        <strain evidence="2 3">Costa Rica</strain>
    </source>
</reference>